<keyword evidence="10" id="KW-1185">Reference proteome</keyword>
<dbReference type="Proteomes" id="UP000076623">
    <property type="component" value="Chromosome"/>
</dbReference>
<keyword evidence="3 9" id="KW-0808">Transferase</keyword>
<feature type="transmembrane region" description="Helical" evidence="8">
    <location>
        <begin position="181"/>
        <end position="199"/>
    </location>
</feature>
<keyword evidence="7" id="KW-0460">Magnesium</keyword>
<keyword evidence="7" id="KW-0479">Metal-binding</keyword>
<dbReference type="PANTHER" id="PTHR22926:SF3">
    <property type="entry name" value="UNDECAPRENYL-PHOSPHATE ALPHA-N-ACETYLGLUCOSAMINYL 1-PHOSPHATE TRANSFERASE"/>
    <property type="match status" value="1"/>
</dbReference>
<name>A0A160IRM8_9BACL</name>
<dbReference type="CDD" id="cd06853">
    <property type="entry name" value="GT_WecA_like"/>
    <property type="match status" value="1"/>
</dbReference>
<keyword evidence="2" id="KW-1003">Cell membrane</keyword>
<keyword evidence="4 8" id="KW-0812">Transmembrane</keyword>
<dbReference type="GO" id="GO:0005886">
    <property type="term" value="C:plasma membrane"/>
    <property type="evidence" value="ECO:0007669"/>
    <property type="project" value="UniProtKB-SubCell"/>
</dbReference>
<evidence type="ECO:0000256" key="7">
    <source>
        <dbReference type="PIRSR" id="PIRSR600715-1"/>
    </source>
</evidence>
<evidence type="ECO:0000256" key="1">
    <source>
        <dbReference type="ARBA" id="ARBA00004651"/>
    </source>
</evidence>
<dbReference type="EMBL" id="CP015378">
    <property type="protein sequence ID" value="ANC78612.1"/>
    <property type="molecule type" value="Genomic_DNA"/>
</dbReference>
<evidence type="ECO:0000256" key="6">
    <source>
        <dbReference type="ARBA" id="ARBA00023136"/>
    </source>
</evidence>
<comment type="cofactor">
    <cofactor evidence="7">
        <name>Mg(2+)</name>
        <dbReference type="ChEBI" id="CHEBI:18420"/>
    </cofactor>
</comment>
<dbReference type="InterPro" id="IPR018480">
    <property type="entry name" value="PNAcMuramoyl-5peptid_Trfase_CS"/>
</dbReference>
<dbReference type="GO" id="GO:0016780">
    <property type="term" value="F:phosphotransferase activity, for other substituted phosphate groups"/>
    <property type="evidence" value="ECO:0007669"/>
    <property type="project" value="InterPro"/>
</dbReference>
<feature type="transmembrane region" description="Helical" evidence="8">
    <location>
        <begin position="132"/>
        <end position="151"/>
    </location>
</feature>
<feature type="transmembrane region" description="Helical" evidence="8">
    <location>
        <begin position="314"/>
        <end position="334"/>
    </location>
</feature>
<dbReference type="AlphaFoldDB" id="A0A160IRM8"/>
<feature type="transmembrane region" description="Helical" evidence="8">
    <location>
        <begin position="289"/>
        <end position="308"/>
    </location>
</feature>
<gene>
    <name evidence="9" type="ORF">ABE65_018135</name>
</gene>
<feature type="transmembrane region" description="Helical" evidence="8">
    <location>
        <begin position="211"/>
        <end position="229"/>
    </location>
</feature>
<evidence type="ECO:0000256" key="5">
    <source>
        <dbReference type="ARBA" id="ARBA00022989"/>
    </source>
</evidence>
<dbReference type="KEGG" id="fpn:ABE65_018135"/>
<keyword evidence="5 8" id="KW-1133">Transmembrane helix</keyword>
<dbReference type="GO" id="GO:0046872">
    <property type="term" value="F:metal ion binding"/>
    <property type="evidence" value="ECO:0007669"/>
    <property type="project" value="UniProtKB-KW"/>
</dbReference>
<evidence type="ECO:0000256" key="8">
    <source>
        <dbReference type="SAM" id="Phobius"/>
    </source>
</evidence>
<evidence type="ECO:0000313" key="9">
    <source>
        <dbReference type="EMBL" id="ANC78612.1"/>
    </source>
</evidence>
<dbReference type="PANTHER" id="PTHR22926">
    <property type="entry name" value="PHOSPHO-N-ACETYLMURAMOYL-PENTAPEPTIDE-TRANSFERASE"/>
    <property type="match status" value="1"/>
</dbReference>
<organism evidence="9 10">
    <name type="scientific">Fictibacillus phosphorivorans</name>
    <dbReference type="NCBI Taxonomy" id="1221500"/>
    <lineage>
        <taxon>Bacteria</taxon>
        <taxon>Bacillati</taxon>
        <taxon>Bacillota</taxon>
        <taxon>Bacilli</taxon>
        <taxon>Bacillales</taxon>
        <taxon>Fictibacillaceae</taxon>
        <taxon>Fictibacillus</taxon>
    </lineage>
</organism>
<dbReference type="InterPro" id="IPR000715">
    <property type="entry name" value="Glycosyl_transferase_4"/>
</dbReference>
<dbReference type="GO" id="GO:0071555">
    <property type="term" value="P:cell wall organization"/>
    <property type="evidence" value="ECO:0007669"/>
    <property type="project" value="TreeGrafter"/>
</dbReference>
<proteinExistence type="predicted"/>
<sequence>MNLQLFIAFISCFFIALFITPLVSYLAKKIGAVDKPNKRKVHSEVKPRLGGLAIYVAFLAGLFLLPIDNHTTTFIFLSTLIIVITGVLDDMYELSAKQKLLGQFLSAFVLIYGEFVIDYITIPYFGLVELQLMSIPLTLLWFIGLINAINLIDGLDGLAGGVSTIALSTILIMAIGKEQILVIMLCVIVTGSTLGFLFFNFYPAKIFMGDTGSQLLGLLIALISISGFFKSVTFLSLFVPIMILGVPFMDTTFAILRRLVNKQKWSQPDKSHLHHRLLARGFSHPKTVLMIYGISIFFSVLAFAFSLSTLEESFFLFLLLLVTIELAAEFLGLMGQKKPLTHFLTGFLAPHKKKP</sequence>
<dbReference type="RefSeq" id="WP_066398050.1">
    <property type="nucleotide sequence ID" value="NZ_CP015378.1"/>
</dbReference>
<feature type="transmembrane region" description="Helical" evidence="8">
    <location>
        <begin position="6"/>
        <end position="27"/>
    </location>
</feature>
<feature type="transmembrane region" description="Helical" evidence="8">
    <location>
        <begin position="158"/>
        <end position="175"/>
    </location>
</feature>
<evidence type="ECO:0000256" key="2">
    <source>
        <dbReference type="ARBA" id="ARBA00022475"/>
    </source>
</evidence>
<accession>A0A160IRM8</accession>
<feature type="binding site" evidence="7">
    <location>
        <position position="210"/>
    </location>
    <ligand>
        <name>Mg(2+)</name>
        <dbReference type="ChEBI" id="CHEBI:18420"/>
    </ligand>
</feature>
<protein>
    <submittedName>
        <fullName evidence="9">Undecaprenyl-phosphate alpha-N-acetylglucosaminyl 1-phosphate transferase</fullName>
    </submittedName>
</protein>
<feature type="transmembrane region" description="Helical" evidence="8">
    <location>
        <begin position="73"/>
        <end position="92"/>
    </location>
</feature>
<feature type="transmembrane region" description="Helical" evidence="8">
    <location>
        <begin position="48"/>
        <end position="67"/>
    </location>
</feature>
<evidence type="ECO:0000256" key="3">
    <source>
        <dbReference type="ARBA" id="ARBA00022679"/>
    </source>
</evidence>
<dbReference type="GO" id="GO:0044038">
    <property type="term" value="P:cell wall macromolecule biosynthetic process"/>
    <property type="evidence" value="ECO:0007669"/>
    <property type="project" value="TreeGrafter"/>
</dbReference>
<keyword evidence="6 8" id="KW-0472">Membrane</keyword>
<feature type="binding site" evidence="7">
    <location>
        <position position="150"/>
    </location>
    <ligand>
        <name>Mg(2+)</name>
        <dbReference type="ChEBI" id="CHEBI:18420"/>
    </ligand>
</feature>
<dbReference type="GO" id="GO:0009103">
    <property type="term" value="P:lipopolysaccharide biosynthetic process"/>
    <property type="evidence" value="ECO:0007669"/>
    <property type="project" value="TreeGrafter"/>
</dbReference>
<reference evidence="9 10" key="1">
    <citation type="submission" date="2016-04" db="EMBL/GenBank/DDBJ databases">
        <title>Complete genome sequence of Fictibacillus phosphorivorans G25-29, a strain toxic to nematodes.</title>
        <authorList>
            <person name="Zheng Z."/>
        </authorList>
    </citation>
    <scope>NUCLEOTIDE SEQUENCE [LARGE SCALE GENOMIC DNA]</scope>
    <source>
        <strain evidence="9 10">G25-29</strain>
    </source>
</reference>
<evidence type="ECO:0000256" key="4">
    <source>
        <dbReference type="ARBA" id="ARBA00022692"/>
    </source>
</evidence>
<dbReference type="PROSITE" id="PS01348">
    <property type="entry name" value="MRAY_2"/>
    <property type="match status" value="1"/>
</dbReference>
<feature type="transmembrane region" description="Helical" evidence="8">
    <location>
        <begin position="104"/>
        <end position="126"/>
    </location>
</feature>
<comment type="subcellular location">
    <subcellularLocation>
        <location evidence="1">Cell membrane</location>
        <topology evidence="1">Multi-pass membrane protein</topology>
    </subcellularLocation>
</comment>
<evidence type="ECO:0000313" key="10">
    <source>
        <dbReference type="Proteomes" id="UP000076623"/>
    </source>
</evidence>
<dbReference type="STRING" id="1221500.ABE65_018135"/>
<dbReference type="Pfam" id="PF00953">
    <property type="entry name" value="Glycos_transf_4"/>
    <property type="match status" value="1"/>
</dbReference>